<feature type="transmembrane region" description="Helical" evidence="2">
    <location>
        <begin position="78"/>
        <end position="96"/>
    </location>
</feature>
<sequence>MTQKLLSSKILSLGVLCAFVLYTTVGCQHVATVDDPIYSKHTDLKMPLMINHASASDSAQRPATSTADDMRVTNRTGLTILVIGAAVLIVATPLILSRILSSGGRQQDEADDKVGISAAPEAKGH</sequence>
<feature type="signal peptide" evidence="3">
    <location>
        <begin position="1"/>
        <end position="27"/>
    </location>
</feature>
<evidence type="ECO:0000256" key="1">
    <source>
        <dbReference type="SAM" id="MobiDB-lite"/>
    </source>
</evidence>
<dbReference type="Proteomes" id="UP000266389">
    <property type="component" value="Unassembled WGS sequence"/>
</dbReference>
<proteinExistence type="predicted"/>
<protein>
    <recommendedName>
        <fullName evidence="6">Lipoprotein</fullName>
    </recommendedName>
</protein>
<feature type="chain" id="PRO_5017203023" description="Lipoprotein" evidence="3">
    <location>
        <begin position="28"/>
        <end position="125"/>
    </location>
</feature>
<feature type="region of interest" description="Disordered" evidence="1">
    <location>
        <begin position="102"/>
        <end position="125"/>
    </location>
</feature>
<gene>
    <name evidence="4" type="ORF">D0433_09610</name>
</gene>
<dbReference type="PROSITE" id="PS51257">
    <property type="entry name" value="PROKAR_LIPOPROTEIN"/>
    <property type="match status" value="1"/>
</dbReference>
<name>A0A395M075_9BACT</name>
<keyword evidence="2" id="KW-1133">Transmembrane helix</keyword>
<dbReference type="EMBL" id="PHFL01000060">
    <property type="protein sequence ID" value="RFM23618.1"/>
    <property type="molecule type" value="Genomic_DNA"/>
</dbReference>
<evidence type="ECO:0000256" key="2">
    <source>
        <dbReference type="SAM" id="Phobius"/>
    </source>
</evidence>
<evidence type="ECO:0008006" key="6">
    <source>
        <dbReference type="Google" id="ProtNLM"/>
    </source>
</evidence>
<evidence type="ECO:0000256" key="3">
    <source>
        <dbReference type="SAM" id="SignalP"/>
    </source>
</evidence>
<comment type="caution">
    <text evidence="4">The sequence shown here is derived from an EMBL/GenBank/DDBJ whole genome shotgun (WGS) entry which is preliminary data.</text>
</comment>
<organism evidence="4 5">
    <name type="scientific">Candidatus Thermochlorobacter aerophilus</name>
    <dbReference type="NCBI Taxonomy" id="1868324"/>
    <lineage>
        <taxon>Bacteria</taxon>
        <taxon>Pseudomonadati</taxon>
        <taxon>Chlorobiota</taxon>
        <taxon>Chlorobiia</taxon>
        <taxon>Chlorobiales</taxon>
        <taxon>Candidatus Thermochlorobacteriaceae</taxon>
        <taxon>Candidatus Thermochlorobacter</taxon>
    </lineage>
</organism>
<evidence type="ECO:0000313" key="5">
    <source>
        <dbReference type="Proteomes" id="UP000266389"/>
    </source>
</evidence>
<dbReference type="AlphaFoldDB" id="A0A395M075"/>
<keyword evidence="2" id="KW-0812">Transmembrane</keyword>
<keyword evidence="3" id="KW-0732">Signal</keyword>
<reference evidence="4 5" key="1">
    <citation type="journal article" date="2011" name="ISME J.">
        <title>Community ecology of hot spring cyanobacterial mats: predominant populations and their functional potential.</title>
        <authorList>
            <person name="Klatt C.G."/>
            <person name="Wood J.M."/>
            <person name="Rusch D.B."/>
            <person name="Bateson M.M."/>
            <person name="Hamamura N."/>
            <person name="Heidelberg J.F."/>
            <person name="Grossman A.R."/>
            <person name="Bhaya D."/>
            <person name="Cohan F.M."/>
            <person name="Kuhl M."/>
            <person name="Bryant D.A."/>
            <person name="Ward D.M."/>
        </authorList>
    </citation>
    <scope>NUCLEOTIDE SEQUENCE [LARGE SCALE GENOMIC DNA]</scope>
    <source>
        <strain evidence="4">OS</strain>
    </source>
</reference>
<evidence type="ECO:0000313" key="4">
    <source>
        <dbReference type="EMBL" id="RFM23618.1"/>
    </source>
</evidence>
<accession>A0A395M075</accession>
<keyword evidence="2" id="KW-0472">Membrane</keyword>